<sequence length="552" mass="62946">MNKWILIALTAVLILFGCTANRTVPKNEETEPYTGIVTKVAILPLKTMDSSSRNIQKILTVRDFDYVFTKFPQYSLLNMEEVAKQFKMSGYKDVEDLEIEEMKELSEMIGCDILVMGSINSIRSDEFALSMRFFSFKTEELTPLDFKVTNAREQRWKTLETTFIAKLDDVVSNEVNKIYNIALNNYANGNYAEAEKNLVFALGLNPDLKDAYYYLGSVYYKQGKLEQAIQNLELNLEKNPQHTQTLAILIDIYEKTNQTNKRLNAMEKLATINENEELWLTIANLYSEQNNIAKAEEALQKALELNPNYIEAKTRLAFLLYDHNRFEEAIPYLEAIFDKYPENELVSTRLANAYQKANRLDDAIAKYENTIKNNPQNTMAYLSAVNLYRLKATQTSDPAAVAAINKNAIDILNALITNQPNNAIAYMNMAAIYLSQNKLQEAELYANKALQNDPTLYLPYIYLATISQSKGTNDYNNFIDLEKQATKAVGKKAKTLKTQRDNARNSAVNNFRKALEYLNNAKARTTDEHAIADINNRIARVNQLINQATATY</sequence>
<dbReference type="InterPro" id="IPR011990">
    <property type="entry name" value="TPR-like_helical_dom_sf"/>
</dbReference>
<feature type="repeat" description="TPR" evidence="1">
    <location>
        <begin position="423"/>
        <end position="456"/>
    </location>
</feature>
<dbReference type="PROSITE" id="PS50005">
    <property type="entry name" value="TPR"/>
    <property type="match status" value="4"/>
</dbReference>
<dbReference type="Gene3D" id="3.40.50.10610">
    <property type="entry name" value="ABC-type transport auxiliary lipoprotein component"/>
    <property type="match status" value="1"/>
</dbReference>
<feature type="repeat" description="TPR" evidence="1">
    <location>
        <begin position="209"/>
        <end position="242"/>
    </location>
</feature>
<dbReference type="SUPFAM" id="SSF48452">
    <property type="entry name" value="TPR-like"/>
    <property type="match status" value="1"/>
</dbReference>
<dbReference type="AlphaFoldDB" id="B0VJ83"/>
<reference evidence="3 4" key="1">
    <citation type="journal article" date="2008" name="J. Bacteriol.">
        <title>'Candidatus Cloacamonas acidaminovorans': genome sequence reconstruction provides a first glimpse of a new bacterial division.</title>
        <authorList>
            <person name="Pelletier E."/>
            <person name="Kreimeyer A."/>
            <person name="Bocs S."/>
            <person name="Rouy Z."/>
            <person name="Gyapay G."/>
            <person name="Chouari R."/>
            <person name="Riviere D."/>
            <person name="Ganesan A."/>
            <person name="Daegelen P."/>
            <person name="Sghir A."/>
            <person name="Cohen G.N."/>
            <person name="Medigue C."/>
            <person name="Weissenbach J."/>
            <person name="Le Paslier D."/>
        </authorList>
    </citation>
    <scope>NUCLEOTIDE SEQUENCE [LARGE SCALE GENOMIC DNA]</scope>
    <source>
        <strain evidence="4">Evry</strain>
    </source>
</reference>
<evidence type="ECO:0000313" key="3">
    <source>
        <dbReference type="EMBL" id="CAO81294.1"/>
    </source>
</evidence>
<gene>
    <name evidence="3" type="ordered locus">CLOAM1443</name>
</gene>
<dbReference type="eggNOG" id="COG0457">
    <property type="taxonomic scope" value="Bacteria"/>
</dbReference>
<feature type="signal peptide" evidence="2">
    <location>
        <begin position="1"/>
        <end position="20"/>
    </location>
</feature>
<dbReference type="eggNOG" id="COG4783">
    <property type="taxonomic scope" value="Bacteria"/>
</dbReference>
<organism evidence="3 4">
    <name type="scientific">Cloacimonas acidaminovorans (strain Evry)</name>
    <dbReference type="NCBI Taxonomy" id="459349"/>
    <lineage>
        <taxon>Bacteria</taxon>
        <taxon>Pseudomonadati</taxon>
        <taxon>Candidatus Cloacimonadota</taxon>
        <taxon>Candidatus Cloacimonadia</taxon>
        <taxon>Candidatus Cloacimonadales</taxon>
        <taxon>Candidatus Cloacimonadaceae</taxon>
        <taxon>Candidatus Cloacimonas</taxon>
    </lineage>
</organism>
<dbReference type="Pfam" id="PF13432">
    <property type="entry name" value="TPR_16"/>
    <property type="match status" value="2"/>
</dbReference>
<dbReference type="PANTHER" id="PTHR12558:SF13">
    <property type="entry name" value="CELL DIVISION CYCLE PROTEIN 27 HOMOLOG"/>
    <property type="match status" value="1"/>
</dbReference>
<protein>
    <submittedName>
        <fullName evidence="3">Uncharacterized protein</fullName>
    </submittedName>
</protein>
<proteinExistence type="predicted"/>
<dbReference type="HOGENOM" id="CLU_493239_0_0_0"/>
<dbReference type="Proteomes" id="UP000002019">
    <property type="component" value="Chromosome"/>
</dbReference>
<keyword evidence="2" id="KW-0732">Signal</keyword>
<dbReference type="SMART" id="SM00028">
    <property type="entry name" value="TPR"/>
    <property type="match status" value="6"/>
</dbReference>
<evidence type="ECO:0000256" key="1">
    <source>
        <dbReference type="PROSITE-ProRule" id="PRU00339"/>
    </source>
</evidence>
<evidence type="ECO:0000313" key="4">
    <source>
        <dbReference type="Proteomes" id="UP000002019"/>
    </source>
</evidence>
<dbReference type="InterPro" id="IPR019734">
    <property type="entry name" value="TPR_rpt"/>
</dbReference>
<dbReference type="Gene3D" id="1.25.40.10">
    <property type="entry name" value="Tetratricopeptide repeat domain"/>
    <property type="match status" value="3"/>
</dbReference>
<dbReference type="PROSITE" id="PS51257">
    <property type="entry name" value="PROKAR_LIPOPROTEIN"/>
    <property type="match status" value="1"/>
</dbReference>
<keyword evidence="1" id="KW-0802">TPR repeat</keyword>
<dbReference type="KEGG" id="caci:CLOAM1443"/>
<name>B0VJ83_CLOAI</name>
<dbReference type="PROSITE" id="PS50293">
    <property type="entry name" value="TPR_REGION"/>
    <property type="match status" value="2"/>
</dbReference>
<evidence type="ECO:0000256" key="2">
    <source>
        <dbReference type="SAM" id="SignalP"/>
    </source>
</evidence>
<dbReference type="Pfam" id="PF13429">
    <property type="entry name" value="TPR_15"/>
    <property type="match status" value="1"/>
</dbReference>
<dbReference type="EMBL" id="CU466930">
    <property type="protein sequence ID" value="CAO81294.1"/>
    <property type="molecule type" value="Genomic_DNA"/>
</dbReference>
<accession>B0VJ83</accession>
<feature type="chain" id="PRO_5002757883" evidence="2">
    <location>
        <begin position="21"/>
        <end position="552"/>
    </location>
</feature>
<feature type="repeat" description="TPR" evidence="1">
    <location>
        <begin position="276"/>
        <end position="309"/>
    </location>
</feature>
<dbReference type="OrthoDB" id="476745at2"/>
<dbReference type="PANTHER" id="PTHR12558">
    <property type="entry name" value="CELL DIVISION CYCLE 16,23,27"/>
    <property type="match status" value="1"/>
</dbReference>
<feature type="repeat" description="TPR" evidence="1">
    <location>
        <begin position="344"/>
        <end position="377"/>
    </location>
</feature>
<keyword evidence="4" id="KW-1185">Reference proteome</keyword>
<dbReference type="STRING" id="459349.CLOAM1443"/>
<dbReference type="RefSeq" id="WP_015425152.1">
    <property type="nucleotide sequence ID" value="NC_020449.1"/>
</dbReference>